<keyword evidence="2" id="KW-1185">Reference proteome</keyword>
<protein>
    <submittedName>
        <fullName evidence="1">Uncharacterized protein</fullName>
    </submittedName>
</protein>
<dbReference type="EMBL" id="CP035042">
    <property type="protein sequence ID" value="QHC49752.1"/>
    <property type="molecule type" value="Genomic_DNA"/>
</dbReference>
<evidence type="ECO:0000313" key="1">
    <source>
        <dbReference type="EMBL" id="QHC49752.1"/>
    </source>
</evidence>
<organism evidence="1 2">
    <name type="scientific">Billgrantia tianxiuensis</name>
    <dbReference type="NCBI Taxonomy" id="2497861"/>
    <lineage>
        <taxon>Bacteria</taxon>
        <taxon>Pseudomonadati</taxon>
        <taxon>Pseudomonadota</taxon>
        <taxon>Gammaproteobacteria</taxon>
        <taxon>Oceanospirillales</taxon>
        <taxon>Halomonadaceae</taxon>
        <taxon>Billgrantia</taxon>
    </lineage>
</organism>
<dbReference type="OrthoDB" id="5783128at2"/>
<dbReference type="RefSeq" id="WP_159551324.1">
    <property type="nucleotide sequence ID" value="NZ_CP035042.1"/>
</dbReference>
<name>A0A6I6SJN6_9GAMM</name>
<gene>
    <name evidence="1" type="ORF">EKK97_09215</name>
</gene>
<dbReference type="AlphaFoldDB" id="A0A6I6SJN6"/>
<dbReference type="KEGG" id="htx:EKK97_09215"/>
<dbReference type="Proteomes" id="UP000464013">
    <property type="component" value="Chromosome"/>
</dbReference>
<accession>A0A6I6SJN6</accession>
<reference evidence="1 2" key="1">
    <citation type="submission" date="2019-01" db="EMBL/GenBank/DDBJ databases">
        <title>Complete genome of a denitifying bacterium Halomons sp. BC-M4-5.</title>
        <authorList>
            <person name="Wang L."/>
            <person name="Shao Z."/>
        </authorList>
    </citation>
    <scope>NUCLEOTIDE SEQUENCE [LARGE SCALE GENOMIC DNA]</scope>
    <source>
        <strain evidence="1 2">BC-M4-5</strain>
    </source>
</reference>
<proteinExistence type="predicted"/>
<evidence type="ECO:0000313" key="2">
    <source>
        <dbReference type="Proteomes" id="UP000464013"/>
    </source>
</evidence>
<sequence>MAAERLPGEPQRWQGGIMKREHVLRTWLAALALLAVAGPLAASSPEEPEIAGSMMGLLDGQEREWFIVRQGADSNATFTELGDHIKIDLVGFVAPDDWRVRDSLSLSITLEDGEVTQFDVLHAIGATAMPPVFTSDHAALNLTLDTFNVEGVRARVSGRVQGILALQKALDEEPSVDEGIGISVEFDAEASRLEY</sequence>